<evidence type="ECO:0000313" key="1">
    <source>
        <dbReference type="EMBL" id="BAY98543.1"/>
    </source>
</evidence>
<dbReference type="Proteomes" id="UP000218785">
    <property type="component" value="Chromosome"/>
</dbReference>
<keyword evidence="2" id="KW-1185">Reference proteome</keyword>
<proteinExistence type="predicted"/>
<organism evidence="1 2">
    <name type="scientific">Tolypothrix tenuis PCC 7101</name>
    <dbReference type="NCBI Taxonomy" id="231146"/>
    <lineage>
        <taxon>Bacteria</taxon>
        <taxon>Bacillati</taxon>
        <taxon>Cyanobacteriota</taxon>
        <taxon>Cyanophyceae</taxon>
        <taxon>Nostocales</taxon>
        <taxon>Tolypothrichaceae</taxon>
        <taxon>Tolypothrix</taxon>
    </lineage>
</organism>
<reference evidence="1 2" key="1">
    <citation type="submission" date="2017-06" db="EMBL/GenBank/DDBJ databases">
        <title>Genome sequencing of cyanobaciteial culture collection at National Institute for Environmental Studies (NIES).</title>
        <authorList>
            <person name="Hirose Y."/>
            <person name="Shimura Y."/>
            <person name="Fujisawa T."/>
            <person name="Nakamura Y."/>
            <person name="Kawachi M."/>
        </authorList>
    </citation>
    <scope>NUCLEOTIDE SEQUENCE [LARGE SCALE GENOMIC DNA]</scope>
    <source>
        <strain evidence="1 2">NIES-37</strain>
    </source>
</reference>
<gene>
    <name evidence="1" type="ORF">NIES37_24940</name>
</gene>
<dbReference type="AlphaFoldDB" id="A0A1Z4MYM4"/>
<dbReference type="KEGG" id="ttq:NIES37_24940"/>
<dbReference type="EMBL" id="AP018248">
    <property type="protein sequence ID" value="BAY98543.1"/>
    <property type="molecule type" value="Genomic_DNA"/>
</dbReference>
<evidence type="ECO:0000313" key="2">
    <source>
        <dbReference type="Proteomes" id="UP000218785"/>
    </source>
</evidence>
<sequence length="110" mass="12727">MASHQRQLYDRYFCSSIDWQMNIGIIEPYSSGFLEVLPEGESSDYWHIAAIHINGKAFCPSPKLYRSERVALAKAAQLYDWIAEHEQEISEGDCYCSTLKLMLWYQPKAS</sequence>
<accession>A0A1Z4MYM4</accession>
<name>A0A1Z4MYM4_9CYAN</name>
<protein>
    <submittedName>
        <fullName evidence="1">Uncharacterized protein</fullName>
    </submittedName>
</protein>